<keyword evidence="1" id="KW-0472">Membrane</keyword>
<keyword evidence="1" id="KW-0812">Transmembrane</keyword>
<geneLocation type="plasmid" evidence="4">
    <name>plgm</name>
</geneLocation>
<dbReference type="EMBL" id="CP048631">
    <property type="protein sequence ID" value="QIB36508.1"/>
    <property type="molecule type" value="Genomic_DNA"/>
</dbReference>
<dbReference type="Pfam" id="PF01478">
    <property type="entry name" value="Peptidase_A24"/>
    <property type="match status" value="1"/>
</dbReference>
<keyword evidence="3" id="KW-0614">Plasmid</keyword>
<feature type="transmembrane region" description="Helical" evidence="1">
    <location>
        <begin position="31"/>
        <end position="49"/>
    </location>
</feature>
<organism evidence="3 4">
    <name type="scientific">Ancylobacter pratisalsi</name>
    <dbReference type="NCBI Taxonomy" id="1745854"/>
    <lineage>
        <taxon>Bacteria</taxon>
        <taxon>Pseudomonadati</taxon>
        <taxon>Pseudomonadota</taxon>
        <taxon>Alphaproteobacteria</taxon>
        <taxon>Hyphomicrobiales</taxon>
        <taxon>Xanthobacteraceae</taxon>
        <taxon>Ancylobacter</taxon>
    </lineage>
</organism>
<evidence type="ECO:0000256" key="1">
    <source>
        <dbReference type="SAM" id="Phobius"/>
    </source>
</evidence>
<dbReference type="Proteomes" id="UP000464751">
    <property type="component" value="Plasmid pLGM"/>
</dbReference>
<dbReference type="KEGG" id="apra:G3A50_22070"/>
<evidence type="ECO:0000313" key="3">
    <source>
        <dbReference type="EMBL" id="QIB36508.1"/>
    </source>
</evidence>
<reference evidence="3 4" key="1">
    <citation type="submission" date="2020-02" db="EMBL/GenBank/DDBJ databases">
        <authorList>
            <person name="Li G."/>
        </authorList>
    </citation>
    <scope>NUCLEOTIDE SEQUENCE [LARGE SCALE GENOMIC DNA]</scope>
    <source>
        <strain evidence="3 4">DSM 102029</strain>
        <plasmid evidence="4">plgm</plasmid>
    </source>
</reference>
<dbReference type="Gene3D" id="1.20.120.1220">
    <property type="match status" value="1"/>
</dbReference>
<sequence length="174" mass="18499">MVELFPKVIFTGLLLVALVIDVRSLRLPNRVVFLIIGAFIICAPLRQLSLDDTLVHLATGAGLFGALFAVALFGALTSSLPLGGGDVKFAGAIGLWLGFGHPFFVFVAWLLILLVALIAFIVALAMSRQFPFVMPLTGIVWVDDVTLGTVSIRKARVPFGVPLALAAIAATWLS</sequence>
<dbReference type="GO" id="GO:0004190">
    <property type="term" value="F:aspartic-type endopeptidase activity"/>
    <property type="evidence" value="ECO:0007669"/>
    <property type="project" value="InterPro"/>
</dbReference>
<evidence type="ECO:0000313" key="4">
    <source>
        <dbReference type="Proteomes" id="UP000464751"/>
    </source>
</evidence>
<feature type="domain" description="Prepilin type IV endopeptidase peptidase" evidence="2">
    <location>
        <begin position="9"/>
        <end position="116"/>
    </location>
</feature>
<keyword evidence="4" id="KW-1185">Reference proteome</keyword>
<feature type="transmembrane region" description="Helical" evidence="1">
    <location>
        <begin position="61"/>
        <end position="82"/>
    </location>
</feature>
<dbReference type="GO" id="GO:0016020">
    <property type="term" value="C:membrane"/>
    <property type="evidence" value="ECO:0007669"/>
    <property type="project" value="InterPro"/>
</dbReference>
<feature type="transmembrane region" description="Helical" evidence="1">
    <location>
        <begin position="103"/>
        <end position="126"/>
    </location>
</feature>
<dbReference type="InterPro" id="IPR000045">
    <property type="entry name" value="Prepilin_IV_endopep_pep"/>
</dbReference>
<gene>
    <name evidence="3" type="ORF">G3A50_22070</name>
</gene>
<keyword evidence="1" id="KW-1133">Transmembrane helix</keyword>
<proteinExistence type="predicted"/>
<evidence type="ECO:0000259" key="2">
    <source>
        <dbReference type="Pfam" id="PF01478"/>
    </source>
</evidence>
<feature type="transmembrane region" description="Helical" evidence="1">
    <location>
        <begin position="6"/>
        <end position="24"/>
    </location>
</feature>
<accession>A0A6P1YSQ0</accession>
<protein>
    <recommendedName>
        <fullName evidence="2">Prepilin type IV endopeptidase peptidase domain-containing protein</fullName>
    </recommendedName>
</protein>
<dbReference type="RefSeq" id="WP_163078256.1">
    <property type="nucleotide sequence ID" value="NZ_CP048631.1"/>
</dbReference>
<name>A0A6P1YSQ0_9HYPH</name>
<dbReference type="AlphaFoldDB" id="A0A6P1YSQ0"/>